<sequence length="428" mass="47673">MVVLLDLDDDPRLLDAADRSAYDHFKTQLRGPLLRAGNTQDALAHTDETAAVDADTANDQRPNPNLNGFSAILSCYPIVASLASHLDLNSLHDLSRTCRQFRANLLQHRKQLISQALRCSRENEAGGVKLANRLRESFFAWHGNYDYAPANRITSGKVGQCARDKVGECRRCGTIVCRNCIAKPPPLPLLRDRHRRLCKTCTRAPLASLTKRQLLPREDLYDDRFTPSSSPSSSPARSLRIPTPPVEPIEQKRAFTAPAFEYTPCSCPEEVWLCQPCGHSLRRADTDYKRGWTWRARYSTYLGVVGTGIGDGNEGVPCGRGGACLAAQVVEQEVDCDPGTLQHLEEEAEQTGRSWEGGGFEVQEMEGVGGVVKRKIKKLVLLGKRVQEHEDERSGNARYLSREENGEVRSWCAWCERVILSDNDKACI</sequence>
<dbReference type="VEuPathDB" id="FungiDB:PV09_00024"/>
<gene>
    <name evidence="2" type="ORF">PV09_00024</name>
</gene>
<reference evidence="2 3" key="1">
    <citation type="submission" date="2015-01" db="EMBL/GenBank/DDBJ databases">
        <title>The Genome Sequence of Ochroconis gallopava CBS43764.</title>
        <authorList>
            <consortium name="The Broad Institute Genomics Platform"/>
            <person name="Cuomo C."/>
            <person name="de Hoog S."/>
            <person name="Gorbushina A."/>
            <person name="Stielow B."/>
            <person name="Teixiera M."/>
            <person name="Abouelleil A."/>
            <person name="Chapman S.B."/>
            <person name="Priest M."/>
            <person name="Young S.K."/>
            <person name="Wortman J."/>
            <person name="Nusbaum C."/>
            <person name="Birren B."/>
        </authorList>
    </citation>
    <scope>NUCLEOTIDE SEQUENCE [LARGE SCALE GENOMIC DNA]</scope>
    <source>
        <strain evidence="2 3">CBS 43764</strain>
    </source>
</reference>
<dbReference type="RefSeq" id="XP_016218945.1">
    <property type="nucleotide sequence ID" value="XM_016352688.1"/>
</dbReference>
<dbReference type="SUPFAM" id="SSF57903">
    <property type="entry name" value="FYVE/PHD zinc finger"/>
    <property type="match status" value="1"/>
</dbReference>
<dbReference type="EMBL" id="KN847529">
    <property type="protein sequence ID" value="KIW09076.1"/>
    <property type="molecule type" value="Genomic_DNA"/>
</dbReference>
<dbReference type="HOGENOM" id="CLU_031053_0_0_1"/>
<proteinExistence type="predicted"/>
<accession>A0A0D1Y214</accession>
<name>A0A0D1Y214_9PEZI</name>
<dbReference type="OrthoDB" id="5288318at2759"/>
<dbReference type="InParanoid" id="A0A0D1Y214"/>
<protein>
    <recommendedName>
        <fullName evidence="4">F-box domain-containing protein</fullName>
    </recommendedName>
</protein>
<dbReference type="InterPro" id="IPR011011">
    <property type="entry name" value="Znf_FYVE_PHD"/>
</dbReference>
<evidence type="ECO:0000313" key="2">
    <source>
        <dbReference type="EMBL" id="KIW09076.1"/>
    </source>
</evidence>
<dbReference type="GeneID" id="27307997"/>
<evidence type="ECO:0000256" key="1">
    <source>
        <dbReference type="SAM" id="MobiDB-lite"/>
    </source>
</evidence>
<dbReference type="Proteomes" id="UP000053259">
    <property type="component" value="Unassembled WGS sequence"/>
</dbReference>
<evidence type="ECO:0008006" key="4">
    <source>
        <dbReference type="Google" id="ProtNLM"/>
    </source>
</evidence>
<keyword evidence="3" id="KW-1185">Reference proteome</keyword>
<dbReference type="STRING" id="253628.A0A0D1Y214"/>
<organism evidence="2 3">
    <name type="scientific">Verruconis gallopava</name>
    <dbReference type="NCBI Taxonomy" id="253628"/>
    <lineage>
        <taxon>Eukaryota</taxon>
        <taxon>Fungi</taxon>
        <taxon>Dikarya</taxon>
        <taxon>Ascomycota</taxon>
        <taxon>Pezizomycotina</taxon>
        <taxon>Dothideomycetes</taxon>
        <taxon>Pleosporomycetidae</taxon>
        <taxon>Venturiales</taxon>
        <taxon>Sympoventuriaceae</taxon>
        <taxon>Verruconis</taxon>
    </lineage>
</organism>
<dbReference type="CDD" id="cd00065">
    <property type="entry name" value="FYVE_like_SF"/>
    <property type="match status" value="1"/>
</dbReference>
<feature type="region of interest" description="Disordered" evidence="1">
    <location>
        <begin position="220"/>
        <end position="245"/>
    </location>
</feature>
<dbReference type="AlphaFoldDB" id="A0A0D1Y214"/>
<evidence type="ECO:0000313" key="3">
    <source>
        <dbReference type="Proteomes" id="UP000053259"/>
    </source>
</evidence>